<evidence type="ECO:0000313" key="2">
    <source>
        <dbReference type="Proteomes" id="UP000297910"/>
    </source>
</evidence>
<dbReference type="AlphaFoldDB" id="A0A4Z1F0G4"/>
<dbReference type="EMBL" id="PQXI01000401">
    <property type="protein sequence ID" value="TGO17925.1"/>
    <property type="molecule type" value="Genomic_DNA"/>
</dbReference>
<gene>
    <name evidence="1" type="ORF">BPAE_0403g00090</name>
</gene>
<evidence type="ECO:0000313" key="1">
    <source>
        <dbReference type="EMBL" id="TGO17925.1"/>
    </source>
</evidence>
<comment type="caution">
    <text evidence="1">The sequence shown here is derived from an EMBL/GenBank/DDBJ whole genome shotgun (WGS) entry which is preliminary data.</text>
</comment>
<accession>A0A4Z1F0G4</accession>
<organism evidence="1 2">
    <name type="scientific">Botrytis paeoniae</name>
    <dbReference type="NCBI Taxonomy" id="278948"/>
    <lineage>
        <taxon>Eukaryota</taxon>
        <taxon>Fungi</taxon>
        <taxon>Dikarya</taxon>
        <taxon>Ascomycota</taxon>
        <taxon>Pezizomycotina</taxon>
        <taxon>Leotiomycetes</taxon>
        <taxon>Helotiales</taxon>
        <taxon>Sclerotiniaceae</taxon>
        <taxon>Botrytis</taxon>
    </lineage>
</organism>
<proteinExistence type="predicted"/>
<protein>
    <submittedName>
        <fullName evidence="1">Uncharacterized protein</fullName>
    </submittedName>
</protein>
<name>A0A4Z1F0G4_9HELO</name>
<dbReference type="Proteomes" id="UP000297910">
    <property type="component" value="Unassembled WGS sequence"/>
</dbReference>
<reference evidence="1 2" key="1">
    <citation type="submission" date="2017-12" db="EMBL/GenBank/DDBJ databases">
        <title>Comparative genomics of Botrytis spp.</title>
        <authorList>
            <person name="Valero-Jimenez C.A."/>
            <person name="Tapia P."/>
            <person name="Veloso J."/>
            <person name="Silva-Moreno E."/>
            <person name="Staats M."/>
            <person name="Valdes J.H."/>
            <person name="Van Kan J.A.L."/>
        </authorList>
    </citation>
    <scope>NUCLEOTIDE SEQUENCE [LARGE SCALE GENOMIC DNA]</scope>
    <source>
        <strain evidence="1 2">Bp0003</strain>
    </source>
</reference>
<keyword evidence="2" id="KW-1185">Reference proteome</keyword>
<sequence length="87" mass="9839">MDYTVESQLIMRVAGIFKTPVGSSRSCVLNKDSHYMQEHDAMRKILIYPTPSEPNTPIRCQTKFLGTGSPRLHISLHVITPSHETEN</sequence>